<dbReference type="InterPro" id="IPR036412">
    <property type="entry name" value="HAD-like_sf"/>
</dbReference>
<proteinExistence type="predicted"/>
<comment type="caution">
    <text evidence="2">The sequence shown here is derived from an EMBL/GenBank/DDBJ whole genome shotgun (WGS) entry which is preliminary data.</text>
</comment>
<evidence type="ECO:0000313" key="2">
    <source>
        <dbReference type="EMBL" id="PJE78733.1"/>
    </source>
</evidence>
<dbReference type="PANTHER" id="PTHR31284:SF10">
    <property type="entry name" value="ACID PHOSPHATASE-LIKE PROTEIN"/>
    <property type="match status" value="1"/>
</dbReference>
<dbReference type="EMBL" id="NSIT01000135">
    <property type="protein sequence ID" value="PJE78733.1"/>
    <property type="molecule type" value="Genomic_DNA"/>
</dbReference>
<dbReference type="Pfam" id="PF03767">
    <property type="entry name" value="Acid_phosphat_B"/>
    <property type="match status" value="1"/>
</dbReference>
<protein>
    <submittedName>
        <fullName evidence="2">Lipoprotein E</fullName>
    </submittedName>
</protein>
<dbReference type="InterPro" id="IPR023214">
    <property type="entry name" value="HAD_sf"/>
</dbReference>
<accession>A0A2H9T689</accession>
<keyword evidence="2" id="KW-0449">Lipoprotein</keyword>
<reference evidence="2" key="1">
    <citation type="journal article" date="2017" name="Appl. Environ. Microbiol.">
        <title>Molecular characterization of an Endozoicomonas-like organism causing infection in king scallop Pecten maximus L.</title>
        <authorList>
            <person name="Cano I."/>
            <person name="van Aerle R."/>
            <person name="Ross S."/>
            <person name="Verner-Jeffreys D.W."/>
            <person name="Paley R.K."/>
            <person name="Rimmer G."/>
            <person name="Ryder D."/>
            <person name="Hooper P."/>
            <person name="Stone D."/>
            <person name="Feist S.W."/>
        </authorList>
    </citation>
    <scope>NUCLEOTIDE SEQUENCE</scope>
</reference>
<keyword evidence="1" id="KW-0732">Signal</keyword>
<dbReference type="AlphaFoldDB" id="A0A2H9T689"/>
<evidence type="ECO:0000256" key="1">
    <source>
        <dbReference type="ARBA" id="ARBA00022729"/>
    </source>
</evidence>
<gene>
    <name evidence="2" type="primary">hel</name>
    <name evidence="2" type="ORF">CI610_02327</name>
</gene>
<name>A0A2H9T689_9ZZZZ</name>
<sequence length="526" mass="60873">MSVFLNRKYTHCCVSWLLCGFLSGIHTSLIYAYSQNDYYEEYVASGLWHQQAPEFSALSYQAFNGAVDQLPELLKGVRKPAIIVDLDDTVFSGTRYFTSLLDGTENHCVERSKRWWSRSPEKNRLISGAKSFLAQAHKRGVEIFYISGRYNEVKRFSADALRYHGLPIKDEDHLLFQPALDHTLSKEERRNDIKKQGYSLVMSLGDQLDDFAEIKGLSEDRCQFIRTHQQRFGREWVALPNGLYGHWEWALNEKYKEKTPEEKFGIRTAALWGGPKPIESLVPVDRQLIQLALWQYTSDMFQAMKYQIYSQAACYLKSVVEISELNSIIIIDIEGGILAARQPSVKLSEPDSLLTEHGIKSAHYIVMPEAKKFLKTAEAYNIDIYFRAVYRQEWDDKKTQQYAKQLCTLLKKDYKIATDQDHILMVRSGSENECIQQMKINKQCKKSRRVLCVISDSLEGFGLRDTLNRNIVDEIKEKWGREYVLIPNPMNLKWLHRLYQQHGQTASDDKKRAGFHKALLSSESSE</sequence>
<dbReference type="Gene3D" id="3.40.50.1000">
    <property type="entry name" value="HAD superfamily/HAD-like"/>
    <property type="match status" value="2"/>
</dbReference>
<dbReference type="PANTHER" id="PTHR31284">
    <property type="entry name" value="ACID PHOSPHATASE-LIKE PROTEIN"/>
    <property type="match status" value="1"/>
</dbReference>
<organism evidence="2">
    <name type="scientific">invertebrate metagenome</name>
    <dbReference type="NCBI Taxonomy" id="1711999"/>
    <lineage>
        <taxon>unclassified sequences</taxon>
        <taxon>metagenomes</taxon>
        <taxon>organismal metagenomes</taxon>
    </lineage>
</organism>
<dbReference type="InterPro" id="IPR005519">
    <property type="entry name" value="Acid_phosphat_B-like"/>
</dbReference>
<dbReference type="SUPFAM" id="SSF56784">
    <property type="entry name" value="HAD-like"/>
    <property type="match status" value="1"/>
</dbReference>